<comment type="similarity">
    <text evidence="6">Belongs to the inorganic phosphate transporter (PiT) (TC 2.A.20) family.</text>
</comment>
<feature type="transmembrane region" description="Helical" evidence="6">
    <location>
        <begin position="34"/>
        <end position="53"/>
    </location>
</feature>
<keyword evidence="9" id="KW-1185">Reference proteome</keyword>
<evidence type="ECO:0000256" key="1">
    <source>
        <dbReference type="ARBA" id="ARBA00004141"/>
    </source>
</evidence>
<keyword evidence="2 6" id="KW-0813">Transport</keyword>
<organism evidence="8 9">
    <name type="scientific">Actinomadura citrea</name>
    <dbReference type="NCBI Taxonomy" id="46158"/>
    <lineage>
        <taxon>Bacteria</taxon>
        <taxon>Bacillati</taxon>
        <taxon>Actinomycetota</taxon>
        <taxon>Actinomycetes</taxon>
        <taxon>Streptosporangiales</taxon>
        <taxon>Thermomonosporaceae</taxon>
        <taxon>Actinomadura</taxon>
    </lineage>
</organism>
<feature type="transmembrane region" description="Helical" evidence="6">
    <location>
        <begin position="130"/>
        <end position="150"/>
    </location>
</feature>
<dbReference type="AlphaFoldDB" id="A0A7Y9KAZ8"/>
<dbReference type="Proteomes" id="UP000591272">
    <property type="component" value="Unassembled WGS sequence"/>
</dbReference>
<gene>
    <name evidence="8" type="ORF">BJ999_001076</name>
</gene>
<dbReference type="PANTHER" id="PTHR11101">
    <property type="entry name" value="PHOSPHATE TRANSPORTER"/>
    <property type="match status" value="1"/>
</dbReference>
<dbReference type="EMBL" id="JACCBT010000001">
    <property type="protein sequence ID" value="NYE10780.1"/>
    <property type="molecule type" value="Genomic_DNA"/>
</dbReference>
<evidence type="ECO:0000256" key="5">
    <source>
        <dbReference type="ARBA" id="ARBA00023136"/>
    </source>
</evidence>
<feature type="region of interest" description="Disordered" evidence="7">
    <location>
        <begin position="1"/>
        <end position="24"/>
    </location>
</feature>
<evidence type="ECO:0000256" key="7">
    <source>
        <dbReference type="SAM" id="MobiDB-lite"/>
    </source>
</evidence>
<dbReference type="GO" id="GO:0005315">
    <property type="term" value="F:phosphate transmembrane transporter activity"/>
    <property type="evidence" value="ECO:0007669"/>
    <property type="project" value="InterPro"/>
</dbReference>
<evidence type="ECO:0000256" key="4">
    <source>
        <dbReference type="ARBA" id="ARBA00022989"/>
    </source>
</evidence>
<feature type="transmembrane region" description="Helical" evidence="6">
    <location>
        <begin position="162"/>
        <end position="181"/>
    </location>
</feature>
<dbReference type="PANTHER" id="PTHR11101:SF80">
    <property type="entry name" value="PHOSPHATE TRANSPORTER"/>
    <property type="match status" value="1"/>
</dbReference>
<sequence>MSAAEDPGATLTRESPATAETLGEQATRRVSGRAWLLLLAGVLVVMIAGALGLRSGAQTAVLILVVVVALVFDYTNGFHDAANAIATAVSTRALTPRVALGMAAAMNMIGALLGVGVAKTISEVITPPSGLHGLTVVAAGVLGAITWNLITWYFGLPSSSSHALIGGVVGAGLASMSEVNWTSVVDKVAVPMVVSPVVGFCLAYLVMVAILWIFRRSNPSRVGRRFRIAQTMSAASLALGHGLQDAQKTMGIIVLALVTTGHSDGSSVPWWVIIACAGALSAGTYAGGWRIMRTLGRKVIEVDPPKGFAAEATASVVLYATAFIWHAPISTTHTITSAIMGSGATKRLSAVRWGVAGNILVAWVLTMPAAAAVAAVVYYVVHFFGA</sequence>
<dbReference type="InterPro" id="IPR001204">
    <property type="entry name" value="Phos_transporter"/>
</dbReference>
<accession>A0A7Y9KAZ8</accession>
<reference evidence="8 9" key="1">
    <citation type="submission" date="2020-07" db="EMBL/GenBank/DDBJ databases">
        <title>Sequencing the genomes of 1000 actinobacteria strains.</title>
        <authorList>
            <person name="Klenk H.-P."/>
        </authorList>
    </citation>
    <scope>NUCLEOTIDE SEQUENCE [LARGE SCALE GENOMIC DNA]</scope>
    <source>
        <strain evidence="8 9">DSM 43461</strain>
    </source>
</reference>
<evidence type="ECO:0000313" key="9">
    <source>
        <dbReference type="Proteomes" id="UP000591272"/>
    </source>
</evidence>
<evidence type="ECO:0000256" key="3">
    <source>
        <dbReference type="ARBA" id="ARBA00022692"/>
    </source>
</evidence>
<comment type="subcellular location">
    <subcellularLocation>
        <location evidence="1 6">Membrane</location>
        <topology evidence="1 6">Multi-pass membrane protein</topology>
    </subcellularLocation>
</comment>
<dbReference type="Pfam" id="PF01384">
    <property type="entry name" value="PHO4"/>
    <property type="match status" value="1"/>
</dbReference>
<keyword evidence="5 6" id="KW-0472">Membrane</keyword>
<name>A0A7Y9KAZ8_9ACTN</name>
<feature type="transmembrane region" description="Helical" evidence="6">
    <location>
        <begin position="59"/>
        <end position="77"/>
    </location>
</feature>
<protein>
    <recommendedName>
        <fullName evidence="6">Phosphate transporter</fullName>
    </recommendedName>
</protein>
<evidence type="ECO:0000256" key="6">
    <source>
        <dbReference type="RuleBase" id="RU363058"/>
    </source>
</evidence>
<feature type="transmembrane region" description="Helical" evidence="6">
    <location>
        <begin position="193"/>
        <end position="214"/>
    </location>
</feature>
<keyword evidence="6" id="KW-0592">Phosphate transport</keyword>
<feature type="transmembrane region" description="Helical" evidence="6">
    <location>
        <begin position="355"/>
        <end position="381"/>
    </location>
</feature>
<comment type="caution">
    <text evidence="8">The sequence shown here is derived from an EMBL/GenBank/DDBJ whole genome shotgun (WGS) entry which is preliminary data.</text>
</comment>
<proteinExistence type="inferred from homology"/>
<evidence type="ECO:0000313" key="8">
    <source>
        <dbReference type="EMBL" id="NYE10780.1"/>
    </source>
</evidence>
<feature type="transmembrane region" description="Helical" evidence="6">
    <location>
        <begin position="98"/>
        <end position="118"/>
    </location>
</feature>
<keyword evidence="3 6" id="KW-0812">Transmembrane</keyword>
<feature type="transmembrane region" description="Helical" evidence="6">
    <location>
        <begin position="268"/>
        <end position="288"/>
    </location>
</feature>
<dbReference type="GO" id="GO:0035435">
    <property type="term" value="P:phosphate ion transmembrane transport"/>
    <property type="evidence" value="ECO:0007669"/>
    <property type="project" value="TreeGrafter"/>
</dbReference>
<evidence type="ECO:0000256" key="2">
    <source>
        <dbReference type="ARBA" id="ARBA00022448"/>
    </source>
</evidence>
<keyword evidence="4 6" id="KW-1133">Transmembrane helix</keyword>
<dbReference type="GO" id="GO:0016020">
    <property type="term" value="C:membrane"/>
    <property type="evidence" value="ECO:0007669"/>
    <property type="project" value="UniProtKB-SubCell"/>
</dbReference>